<organism evidence="6 7">
    <name type="scientific">Mycolicibacterium hodleri</name>
    <dbReference type="NCBI Taxonomy" id="49897"/>
    <lineage>
        <taxon>Bacteria</taxon>
        <taxon>Bacillati</taxon>
        <taxon>Actinomycetota</taxon>
        <taxon>Actinomycetes</taxon>
        <taxon>Mycobacteriales</taxon>
        <taxon>Mycobacteriaceae</taxon>
        <taxon>Mycolicibacterium</taxon>
    </lineage>
</organism>
<dbReference type="GO" id="GO:0003677">
    <property type="term" value="F:DNA binding"/>
    <property type="evidence" value="ECO:0007669"/>
    <property type="project" value="UniProtKB-KW"/>
</dbReference>
<feature type="region of interest" description="Disordered" evidence="4">
    <location>
        <begin position="1"/>
        <end position="29"/>
    </location>
</feature>
<keyword evidence="3" id="KW-0804">Transcription</keyword>
<evidence type="ECO:0000256" key="1">
    <source>
        <dbReference type="ARBA" id="ARBA00023015"/>
    </source>
</evidence>
<dbReference type="Gene3D" id="1.10.10.10">
    <property type="entry name" value="Winged helix-like DNA-binding domain superfamily/Winged helix DNA-binding domain"/>
    <property type="match status" value="1"/>
</dbReference>
<dbReference type="GO" id="GO:0003700">
    <property type="term" value="F:DNA-binding transcription factor activity"/>
    <property type="evidence" value="ECO:0007669"/>
    <property type="project" value="InterPro"/>
</dbReference>
<evidence type="ECO:0000256" key="2">
    <source>
        <dbReference type="ARBA" id="ARBA00023125"/>
    </source>
</evidence>
<dbReference type="CDD" id="cd07377">
    <property type="entry name" value="WHTH_GntR"/>
    <property type="match status" value="1"/>
</dbReference>
<comment type="caution">
    <text evidence="6">The sequence shown here is derived from an EMBL/GenBank/DDBJ whole genome shotgun (WGS) entry which is preliminary data.</text>
</comment>
<dbReference type="Pfam" id="PF07729">
    <property type="entry name" value="FCD"/>
    <property type="match status" value="1"/>
</dbReference>
<dbReference type="InterPro" id="IPR008920">
    <property type="entry name" value="TF_FadR/GntR_C"/>
</dbReference>
<sequence length="286" mass="31107">MLPELVLQQGLGGGAEVADRGGGEPERRGERAELLVARHRRVTAGRSEATGGIVSPGRSEATGGMDSAEPEEPAQSLSRLVYSTVRERIILGQYPQGSRLPEQRIGEELNVSRVPLREAVPWLERDGFVRSRPRRGAVVVQWDAKAVDDLFDVRLSLEVGAARLAAREVGNGGPLAALNEALEHAQRTVAGGDAYAIARTSTAFHEAVIETSRNDLMTTLMKNISGRITWLFYLTSGLPADEAFHDHVQLRDAIASGNERVAESVAYAHIERDRLPTFEAMRGRLG</sequence>
<dbReference type="InterPro" id="IPR011711">
    <property type="entry name" value="GntR_C"/>
</dbReference>
<gene>
    <name evidence="6" type="ORF">D8S82_09890</name>
</gene>
<dbReference type="SUPFAM" id="SSF46785">
    <property type="entry name" value="Winged helix' DNA-binding domain"/>
    <property type="match status" value="1"/>
</dbReference>
<reference evidence="6 7" key="1">
    <citation type="submission" date="2018-10" db="EMBL/GenBank/DDBJ databases">
        <title>Draft genome of Mycobacterium hodleri strain B.</title>
        <authorList>
            <person name="Amande T.J."/>
            <person name="Mcgenity T.J."/>
        </authorList>
    </citation>
    <scope>NUCLEOTIDE SEQUENCE [LARGE SCALE GENOMIC DNA]</scope>
    <source>
        <strain evidence="6 7">B</strain>
    </source>
</reference>
<evidence type="ECO:0000259" key="5">
    <source>
        <dbReference type="PROSITE" id="PS50949"/>
    </source>
</evidence>
<feature type="compositionally biased region" description="Basic and acidic residues" evidence="4">
    <location>
        <begin position="17"/>
        <end position="29"/>
    </location>
</feature>
<evidence type="ECO:0000313" key="6">
    <source>
        <dbReference type="EMBL" id="TQR86777.1"/>
    </source>
</evidence>
<keyword evidence="2" id="KW-0238">DNA-binding</keyword>
<dbReference type="InterPro" id="IPR036390">
    <property type="entry name" value="WH_DNA-bd_sf"/>
</dbReference>
<dbReference type="PROSITE" id="PS50949">
    <property type="entry name" value="HTH_GNTR"/>
    <property type="match status" value="1"/>
</dbReference>
<keyword evidence="1" id="KW-0805">Transcription regulation</keyword>
<dbReference type="InterPro" id="IPR036388">
    <property type="entry name" value="WH-like_DNA-bd_sf"/>
</dbReference>
<evidence type="ECO:0000256" key="3">
    <source>
        <dbReference type="ARBA" id="ARBA00023163"/>
    </source>
</evidence>
<protein>
    <submittedName>
        <fullName evidence="6">GntR family transcriptional regulator</fullName>
    </submittedName>
</protein>
<dbReference type="PANTHER" id="PTHR43537">
    <property type="entry name" value="TRANSCRIPTIONAL REGULATOR, GNTR FAMILY"/>
    <property type="match status" value="1"/>
</dbReference>
<proteinExistence type="predicted"/>
<evidence type="ECO:0000256" key="4">
    <source>
        <dbReference type="SAM" id="MobiDB-lite"/>
    </source>
</evidence>
<dbReference type="EMBL" id="VIFX01000010">
    <property type="protein sequence ID" value="TQR86777.1"/>
    <property type="molecule type" value="Genomic_DNA"/>
</dbReference>
<feature type="domain" description="HTH gntR-type" evidence="5">
    <location>
        <begin position="75"/>
        <end position="142"/>
    </location>
</feature>
<dbReference type="InterPro" id="IPR000524">
    <property type="entry name" value="Tscrpt_reg_HTH_GntR"/>
</dbReference>
<name>A0A544W3F6_9MYCO</name>
<dbReference type="SMART" id="SM00895">
    <property type="entry name" value="FCD"/>
    <property type="match status" value="1"/>
</dbReference>
<dbReference type="Pfam" id="PF00392">
    <property type="entry name" value="GntR"/>
    <property type="match status" value="1"/>
</dbReference>
<dbReference type="SMART" id="SM00345">
    <property type="entry name" value="HTH_GNTR"/>
    <property type="match status" value="1"/>
</dbReference>
<dbReference type="SUPFAM" id="SSF48008">
    <property type="entry name" value="GntR ligand-binding domain-like"/>
    <property type="match status" value="1"/>
</dbReference>
<evidence type="ECO:0000313" key="7">
    <source>
        <dbReference type="Proteomes" id="UP000315759"/>
    </source>
</evidence>
<dbReference type="AlphaFoldDB" id="A0A544W3F6"/>
<keyword evidence="7" id="KW-1185">Reference proteome</keyword>
<feature type="region of interest" description="Disordered" evidence="4">
    <location>
        <begin position="45"/>
        <end position="75"/>
    </location>
</feature>
<dbReference type="Gene3D" id="1.20.120.530">
    <property type="entry name" value="GntR ligand-binding domain-like"/>
    <property type="match status" value="1"/>
</dbReference>
<dbReference type="Proteomes" id="UP000315759">
    <property type="component" value="Unassembled WGS sequence"/>
</dbReference>
<accession>A0A544W3F6</accession>
<dbReference type="PANTHER" id="PTHR43537:SF24">
    <property type="entry name" value="GLUCONATE OPERON TRANSCRIPTIONAL REPRESSOR"/>
    <property type="match status" value="1"/>
</dbReference>